<feature type="transmembrane region" description="Helical" evidence="1">
    <location>
        <begin position="7"/>
        <end position="27"/>
    </location>
</feature>
<dbReference type="EMBL" id="PISJ01000002">
    <property type="protein sequence ID" value="PKF36813.1"/>
    <property type="molecule type" value="Genomic_DNA"/>
</dbReference>
<reference evidence="2 3" key="1">
    <citation type="submission" date="2017-12" db="EMBL/GenBank/DDBJ databases">
        <title>Draft Genome sequences of multiple microbial strains isolated from spacecraft associated surfaces.</title>
        <authorList>
            <person name="Seuylemezian A."/>
            <person name="Vaishampayan P."/>
            <person name="Venkateswaran K."/>
        </authorList>
    </citation>
    <scope>NUCLEOTIDE SEQUENCE [LARGE SCALE GENOMIC DNA]</scope>
    <source>
        <strain evidence="2 3">2P01AA</strain>
    </source>
</reference>
<comment type="caution">
    <text evidence="2">The sequence shown here is derived from an EMBL/GenBank/DDBJ whole genome shotgun (WGS) entry which is preliminary data.</text>
</comment>
<evidence type="ECO:0000313" key="3">
    <source>
        <dbReference type="Proteomes" id="UP000233553"/>
    </source>
</evidence>
<organism evidence="2 3">
    <name type="scientific">Acinetobacter proteolyticus</name>
    <dbReference type="NCBI Taxonomy" id="1776741"/>
    <lineage>
        <taxon>Bacteria</taxon>
        <taxon>Pseudomonadati</taxon>
        <taxon>Pseudomonadota</taxon>
        <taxon>Gammaproteobacteria</taxon>
        <taxon>Moraxellales</taxon>
        <taxon>Moraxellaceae</taxon>
        <taxon>Acinetobacter</taxon>
    </lineage>
</organism>
<feature type="transmembrane region" description="Helical" evidence="1">
    <location>
        <begin position="102"/>
        <end position="121"/>
    </location>
</feature>
<feature type="transmembrane region" description="Helical" evidence="1">
    <location>
        <begin position="128"/>
        <end position="148"/>
    </location>
</feature>
<proteinExistence type="predicted"/>
<keyword evidence="1" id="KW-0812">Transmembrane</keyword>
<sequence>MSLSFDILIILGIVGFYIYDSAHLYFYNEFNLQKGLGSTFKSQLISRQLNVFRKYLFIPNLLLSHQLLFKCAWKIKDPEPVIHTHDIVHLNNISQTLKPLQWINIFIFVLTLAVLPFLILFKTGYLAVAIILVIIYSLNLISILFVIVKRKKLQLSWLKIMQLLLDALLCPPFALNLLRKISLNYHAKTDGILLAARILNPQQYQQLLDEILLDIQALKIASNEKNIVQLELREQQLLQLKAPLEHP</sequence>
<accession>A0A2N0WK56</accession>
<protein>
    <submittedName>
        <fullName evidence="2">Uncharacterized protein</fullName>
    </submittedName>
</protein>
<dbReference type="RefSeq" id="WP_101235431.1">
    <property type="nucleotide sequence ID" value="NZ_PISJ01000002.1"/>
</dbReference>
<gene>
    <name evidence="2" type="ORF">CW311_01610</name>
</gene>
<dbReference type="Proteomes" id="UP000233553">
    <property type="component" value="Unassembled WGS sequence"/>
</dbReference>
<keyword evidence="1" id="KW-0472">Membrane</keyword>
<dbReference type="AlphaFoldDB" id="A0A2N0WK56"/>
<keyword evidence="1" id="KW-1133">Transmembrane helix</keyword>
<evidence type="ECO:0000313" key="2">
    <source>
        <dbReference type="EMBL" id="PKF36813.1"/>
    </source>
</evidence>
<name>A0A2N0WK56_9GAMM</name>
<evidence type="ECO:0000256" key="1">
    <source>
        <dbReference type="SAM" id="Phobius"/>
    </source>
</evidence>